<evidence type="ECO:0000313" key="3">
    <source>
        <dbReference type="Proteomes" id="UP000623010"/>
    </source>
</evidence>
<dbReference type="EMBL" id="BMWH01000006">
    <property type="protein sequence ID" value="GGZ83469.1"/>
    <property type="molecule type" value="Genomic_DNA"/>
</dbReference>
<dbReference type="AlphaFoldDB" id="A0A918VB65"/>
<gene>
    <name evidence="2" type="ORF">GCM10010389_21640</name>
</gene>
<comment type="caution">
    <text evidence="2">The sequence shown here is derived from an EMBL/GenBank/DDBJ whole genome shotgun (WGS) entry which is preliminary data.</text>
</comment>
<feature type="compositionally biased region" description="Gly residues" evidence="1">
    <location>
        <begin position="35"/>
        <end position="56"/>
    </location>
</feature>
<evidence type="ECO:0000313" key="2">
    <source>
        <dbReference type="EMBL" id="GGZ83469.1"/>
    </source>
</evidence>
<evidence type="ECO:0000256" key="1">
    <source>
        <dbReference type="SAM" id="MobiDB-lite"/>
    </source>
</evidence>
<dbReference type="Proteomes" id="UP000623010">
    <property type="component" value="Unassembled WGS sequence"/>
</dbReference>
<feature type="compositionally biased region" description="Basic and acidic residues" evidence="1">
    <location>
        <begin position="63"/>
        <end position="76"/>
    </location>
</feature>
<feature type="compositionally biased region" description="Acidic residues" evidence="1">
    <location>
        <begin position="20"/>
        <end position="33"/>
    </location>
</feature>
<keyword evidence="3" id="KW-1185">Reference proteome</keyword>
<reference evidence="2" key="2">
    <citation type="submission" date="2020-09" db="EMBL/GenBank/DDBJ databases">
        <authorList>
            <person name="Sun Q."/>
            <person name="Ohkuma M."/>
        </authorList>
    </citation>
    <scope>NUCLEOTIDE SEQUENCE</scope>
    <source>
        <strain evidence="2">JCM 5016</strain>
    </source>
</reference>
<sequence length="283" mass="29316">MQPPEEPEPGSSAATAPDDPPGDGDSSEPDPDLGGEPGEGDGPGGSGRPEGSGEPGGPDEPDGPGRNRNDGRRSAPDEDGAAGDPQTSRTGGGQGGRRISWERAGVIVGVLALLAGMAAWLLPNPTRTVCGLSGHRFPGCNDVPDAYLGTWRGRVTMTLGGESGTDAVTIHRASVGEGKAADQRAVDWRRDGQGRDRGCSREWRLKSVRDDRMTFEVTETHPNDPTAGTAEEGCLPDVTVEVRLVENDTITITGYAGASSNSLVALPGMALYQGTLHRVDAAD</sequence>
<proteinExistence type="predicted"/>
<reference evidence="2" key="1">
    <citation type="journal article" date="2014" name="Int. J. Syst. Evol. Microbiol.">
        <title>Complete genome sequence of Corynebacterium casei LMG S-19264T (=DSM 44701T), isolated from a smear-ripened cheese.</title>
        <authorList>
            <consortium name="US DOE Joint Genome Institute (JGI-PGF)"/>
            <person name="Walter F."/>
            <person name="Albersmeier A."/>
            <person name="Kalinowski J."/>
            <person name="Ruckert C."/>
        </authorList>
    </citation>
    <scope>NUCLEOTIDE SEQUENCE</scope>
    <source>
        <strain evidence="2">JCM 5016</strain>
    </source>
</reference>
<accession>A0A918VB65</accession>
<feature type="region of interest" description="Disordered" evidence="1">
    <location>
        <begin position="1"/>
        <end position="97"/>
    </location>
</feature>
<protein>
    <submittedName>
        <fullName evidence="2">Uncharacterized protein</fullName>
    </submittedName>
</protein>
<organism evidence="2 3">
    <name type="scientific">Streptomyces echinoruber</name>
    <dbReference type="NCBI Taxonomy" id="68898"/>
    <lineage>
        <taxon>Bacteria</taxon>
        <taxon>Bacillati</taxon>
        <taxon>Actinomycetota</taxon>
        <taxon>Actinomycetes</taxon>
        <taxon>Kitasatosporales</taxon>
        <taxon>Streptomycetaceae</taxon>
        <taxon>Streptomyces</taxon>
    </lineage>
</organism>
<name>A0A918VB65_9ACTN</name>